<keyword evidence="1" id="KW-0479">Metal-binding</keyword>
<evidence type="ECO:0000256" key="3">
    <source>
        <dbReference type="ARBA" id="ARBA00022833"/>
    </source>
</evidence>
<feature type="compositionally biased region" description="Polar residues" evidence="5">
    <location>
        <begin position="308"/>
        <end position="330"/>
    </location>
</feature>
<reference evidence="7 8" key="1">
    <citation type="journal article" date="2009" name="Genome Res.">
        <title>Comparative genomics of protoploid Saccharomycetaceae.</title>
        <authorList>
            <consortium name="The Genolevures Consortium"/>
            <person name="Souciet J.-L."/>
            <person name="Dujon B."/>
            <person name="Gaillardin C."/>
            <person name="Johnston M."/>
            <person name="Baret P.V."/>
            <person name="Cliften P."/>
            <person name="Sherman D.J."/>
            <person name="Weissenbach J."/>
            <person name="Westhof E."/>
            <person name="Wincker P."/>
            <person name="Jubin C."/>
            <person name="Poulain J."/>
            <person name="Barbe V."/>
            <person name="Segurens B."/>
            <person name="Artiguenave F."/>
            <person name="Anthouard V."/>
            <person name="Vacherie B."/>
            <person name="Val M.-E."/>
            <person name="Fulton R.S."/>
            <person name="Minx P."/>
            <person name="Wilson R."/>
            <person name="Durrens P."/>
            <person name="Jean G."/>
            <person name="Marck C."/>
            <person name="Martin T."/>
            <person name="Nikolski M."/>
            <person name="Rolland T."/>
            <person name="Seret M.-L."/>
            <person name="Casaregola S."/>
            <person name="Despons L."/>
            <person name="Fairhead C."/>
            <person name="Fischer G."/>
            <person name="Lafontaine I."/>
            <person name="Leh V."/>
            <person name="Lemaire M."/>
            <person name="de Montigny J."/>
            <person name="Neuveglise C."/>
            <person name="Thierry A."/>
            <person name="Blanc-Lenfle I."/>
            <person name="Bleykasten C."/>
            <person name="Diffels J."/>
            <person name="Fritsch E."/>
            <person name="Frangeul L."/>
            <person name="Goeffon A."/>
            <person name="Jauniaux N."/>
            <person name="Kachouri-Lafond R."/>
            <person name="Payen C."/>
            <person name="Potier S."/>
            <person name="Pribylova L."/>
            <person name="Ozanne C."/>
            <person name="Richard G.-F."/>
            <person name="Sacerdot C."/>
            <person name="Straub M.-L."/>
            <person name="Talla E."/>
        </authorList>
    </citation>
    <scope>NUCLEOTIDE SEQUENCE [LARGE SCALE GENOMIC DNA]</scope>
    <source>
        <strain evidence="7 8">ATCC 2623 / CBS 732 / BCRC 21506 / NBRC 1130 / NCYC 568 / NRRL Y-229</strain>
    </source>
</reference>
<dbReference type="SUPFAM" id="SSF57716">
    <property type="entry name" value="Glucocorticoid receptor-like (DNA-binding domain)"/>
    <property type="match status" value="1"/>
</dbReference>
<evidence type="ECO:0000313" key="8">
    <source>
        <dbReference type="Proteomes" id="UP000008536"/>
    </source>
</evidence>
<name>C5E406_ZYGRC</name>
<proteinExistence type="predicted"/>
<dbReference type="Gene3D" id="3.30.50.10">
    <property type="entry name" value="Erythroid Transcription Factor GATA-1, subunit A"/>
    <property type="match status" value="1"/>
</dbReference>
<evidence type="ECO:0000259" key="6">
    <source>
        <dbReference type="PROSITE" id="PS50114"/>
    </source>
</evidence>
<dbReference type="InterPro" id="IPR000679">
    <property type="entry name" value="Znf_GATA"/>
</dbReference>
<dbReference type="Proteomes" id="UP000008536">
    <property type="component" value="Chromosome E"/>
</dbReference>
<dbReference type="GO" id="GO:0008270">
    <property type="term" value="F:zinc ion binding"/>
    <property type="evidence" value="ECO:0007669"/>
    <property type="project" value="UniProtKB-KW"/>
</dbReference>
<dbReference type="KEGG" id="zro:ZYRO0E01738g"/>
<dbReference type="GO" id="GO:0043565">
    <property type="term" value="F:sequence-specific DNA binding"/>
    <property type="evidence" value="ECO:0007669"/>
    <property type="project" value="InterPro"/>
</dbReference>
<dbReference type="EMBL" id="CU928181">
    <property type="protein sequence ID" value="CAR30767.1"/>
    <property type="molecule type" value="Genomic_DNA"/>
</dbReference>
<evidence type="ECO:0000256" key="1">
    <source>
        <dbReference type="ARBA" id="ARBA00022723"/>
    </source>
</evidence>
<dbReference type="Pfam" id="PF00320">
    <property type="entry name" value="GATA"/>
    <property type="match status" value="1"/>
</dbReference>
<dbReference type="PANTHER" id="PTHR45658">
    <property type="entry name" value="GATA TRANSCRIPTION FACTOR"/>
    <property type="match status" value="1"/>
</dbReference>
<dbReference type="PROSITE" id="PS50114">
    <property type="entry name" value="GATA_ZN_FINGER_2"/>
    <property type="match status" value="1"/>
</dbReference>
<feature type="compositionally biased region" description="Low complexity" evidence="5">
    <location>
        <begin position="338"/>
        <end position="353"/>
    </location>
</feature>
<feature type="compositionally biased region" description="Basic and acidic residues" evidence="5">
    <location>
        <begin position="262"/>
        <end position="274"/>
    </location>
</feature>
<organism evidence="7 8">
    <name type="scientific">Zygosaccharomyces rouxii (strain ATCC 2623 / CBS 732 / NBRC 1130 / NCYC 568 / NRRL Y-229)</name>
    <dbReference type="NCBI Taxonomy" id="559307"/>
    <lineage>
        <taxon>Eukaryota</taxon>
        <taxon>Fungi</taxon>
        <taxon>Dikarya</taxon>
        <taxon>Ascomycota</taxon>
        <taxon>Saccharomycotina</taxon>
        <taxon>Saccharomycetes</taxon>
        <taxon>Saccharomycetales</taxon>
        <taxon>Saccharomycetaceae</taxon>
        <taxon>Zygosaccharomyces</taxon>
    </lineage>
</organism>
<sequence length="454" mass="50241">MRRKFNGMEHYHWIQSISSSIMTTETAETNVACKNLCNDAKGAQSALTLPTPPPLQPPPPTPTSTRANSTPVPPNSVIFQVVNRDNSSSLTHGFTPRVVPEFNSSTHGAVRNSAIRSTLNRETTRSTPAIVGHVRHASAPSAMMERSVPSRDSVFAPSPPSRKPISDLLKIAKYMDDRGRNDLEDHEKDAALALLVLKECSRQVFDMSKGWSNLDSVPLCDFVVAQRKCQTMLNSIENLKEMKIQARDTNGDVQISNAVEKPSTREKNVKFHEESYKSRSSSVVSIVNVTTPLPEAPSAQREKAIAPRSSSMSSERTLTYSPLSSDRSTPTPVPLEKNNNNNYSPYRPSSSPNTKSDSVFISLSDDDRKHMGKIGKTSKSGKNRNAHMRCLHCSSTETPEWRKGPSGPTTLCNACGLFYKKLIKKFGEEVATSIMKSRQTEDPQNRKIPRFARL</sequence>
<keyword evidence="2 4" id="KW-0863">Zinc-finger</keyword>
<dbReference type="InParanoid" id="C5E406"/>
<feature type="region of interest" description="Disordered" evidence="5">
    <location>
        <begin position="294"/>
        <end position="383"/>
    </location>
</feature>
<dbReference type="STRING" id="559307.C5E406"/>
<feature type="domain" description="GATA-type" evidence="6">
    <location>
        <begin position="384"/>
        <end position="420"/>
    </location>
</feature>
<dbReference type="RefSeq" id="XP_002499022.1">
    <property type="nucleotide sequence ID" value="XM_002498977.1"/>
</dbReference>
<feature type="region of interest" description="Disordered" evidence="5">
    <location>
        <begin position="253"/>
        <end position="274"/>
    </location>
</feature>
<feature type="region of interest" description="Disordered" evidence="5">
    <location>
        <begin position="138"/>
        <end position="160"/>
    </location>
</feature>
<protein>
    <submittedName>
        <fullName evidence="7">ZYRO0E01738p</fullName>
    </submittedName>
</protein>
<keyword evidence="8" id="KW-1185">Reference proteome</keyword>
<dbReference type="AlphaFoldDB" id="C5E406"/>
<dbReference type="InterPro" id="IPR013088">
    <property type="entry name" value="Znf_NHR/GATA"/>
</dbReference>
<evidence type="ECO:0000256" key="5">
    <source>
        <dbReference type="SAM" id="MobiDB-lite"/>
    </source>
</evidence>
<dbReference type="CDD" id="cd00202">
    <property type="entry name" value="ZnF_GATA"/>
    <property type="match status" value="1"/>
</dbReference>
<dbReference type="PROSITE" id="PS00344">
    <property type="entry name" value="GATA_ZN_FINGER_1"/>
    <property type="match status" value="1"/>
</dbReference>
<evidence type="ECO:0000313" key="7">
    <source>
        <dbReference type="EMBL" id="CAR30767.1"/>
    </source>
</evidence>
<dbReference type="SMART" id="SM00401">
    <property type="entry name" value="ZnF_GATA"/>
    <property type="match status" value="1"/>
</dbReference>
<evidence type="ECO:0000256" key="4">
    <source>
        <dbReference type="PROSITE-ProRule" id="PRU00094"/>
    </source>
</evidence>
<feature type="region of interest" description="Disordered" evidence="5">
    <location>
        <begin position="44"/>
        <end position="75"/>
    </location>
</feature>
<dbReference type="GeneID" id="8204555"/>
<feature type="compositionally biased region" description="Pro residues" evidence="5">
    <location>
        <begin position="50"/>
        <end position="62"/>
    </location>
</feature>
<evidence type="ECO:0000256" key="2">
    <source>
        <dbReference type="ARBA" id="ARBA00022771"/>
    </source>
</evidence>
<dbReference type="HOGENOM" id="CLU_633376_0_0_1"/>
<gene>
    <name evidence="7" type="ordered locus">ZYRO0E01738g</name>
</gene>
<dbReference type="InterPro" id="IPR051140">
    <property type="entry name" value="GATA_TF"/>
</dbReference>
<dbReference type="GO" id="GO:0006355">
    <property type="term" value="P:regulation of DNA-templated transcription"/>
    <property type="evidence" value="ECO:0007669"/>
    <property type="project" value="InterPro"/>
</dbReference>
<accession>C5E406</accession>
<keyword evidence="3" id="KW-0862">Zinc</keyword>